<feature type="region of interest" description="Disordered" evidence="1">
    <location>
        <begin position="116"/>
        <end position="232"/>
    </location>
</feature>
<feature type="compositionally biased region" description="Low complexity" evidence="1">
    <location>
        <begin position="37"/>
        <end position="54"/>
    </location>
</feature>
<dbReference type="Proteomes" id="UP000272942">
    <property type="component" value="Unassembled WGS sequence"/>
</dbReference>
<feature type="region of interest" description="Disordered" evidence="1">
    <location>
        <begin position="1"/>
        <end position="71"/>
    </location>
</feature>
<dbReference type="WBParaSite" id="ECPE_0000487501-mRNA-1">
    <property type="protein sequence ID" value="ECPE_0000487501-mRNA-1"/>
    <property type="gene ID" value="ECPE_0000487501"/>
</dbReference>
<evidence type="ECO:0000313" key="3">
    <source>
        <dbReference type="Proteomes" id="UP000272942"/>
    </source>
</evidence>
<sequence length="411" mass="47686">MGSQVSSTGHKSEASNTQTAGDLGSAYKTTTKEDQSHQQLQQQQQPQQQTQQQQHNNEATNTNAREHNQPDRLKLLFRDQRGYRALSEQKVTEWLSKNKQYYLVVPKDLTEIPEQIFSPLDPNDSEWRHEDPHSVQVKSDLSIQNLESRGLGGSSDAYQQRKQRDKMNHFSQKLSTPKHNGHHSSVVIHKSELSHSRGLRSSARQPREGRRRQDSEFHRAERSTTTTESLSTRPIHCELERISGMNKRHRHTCSRRDSHSLIPNSSHMHRRQSEGWPVNSSCLAARKTLPSMIQNNAYSRQRYRLPETCVEPVRSLQQNLPFKKAQNIRRQTMATLPRHEKVPRKFEMLPVGKDCLLQEARNQLMKFSKTRSQSAVWRSPYTIKRLQRFATMWMNGNGKSPDQCEVSDRLM</sequence>
<feature type="compositionally biased region" description="Polar residues" evidence="1">
    <location>
        <begin position="136"/>
        <end position="147"/>
    </location>
</feature>
<accession>A0A183AD28</accession>
<protein>
    <submittedName>
        <fullName evidence="4">HYLS1_C domain-containing protein</fullName>
    </submittedName>
</protein>
<feature type="compositionally biased region" description="Polar residues" evidence="1">
    <location>
        <begin position="1"/>
        <end position="20"/>
    </location>
</feature>
<evidence type="ECO:0000313" key="2">
    <source>
        <dbReference type="EMBL" id="VDP73840.1"/>
    </source>
</evidence>
<evidence type="ECO:0000256" key="1">
    <source>
        <dbReference type="SAM" id="MobiDB-lite"/>
    </source>
</evidence>
<dbReference type="OrthoDB" id="6244546at2759"/>
<feature type="compositionally biased region" description="Polar residues" evidence="1">
    <location>
        <begin position="169"/>
        <end position="178"/>
    </location>
</feature>
<reference evidence="2 3" key="2">
    <citation type="submission" date="2018-11" db="EMBL/GenBank/DDBJ databases">
        <authorList>
            <consortium name="Pathogen Informatics"/>
        </authorList>
    </citation>
    <scope>NUCLEOTIDE SEQUENCE [LARGE SCALE GENOMIC DNA]</scope>
    <source>
        <strain evidence="2 3">Egypt</strain>
    </source>
</reference>
<gene>
    <name evidence="2" type="ORF">ECPE_LOCUS4862</name>
</gene>
<feature type="region of interest" description="Disordered" evidence="1">
    <location>
        <begin position="246"/>
        <end position="275"/>
    </location>
</feature>
<evidence type="ECO:0000313" key="4">
    <source>
        <dbReference type="WBParaSite" id="ECPE_0000487501-mRNA-1"/>
    </source>
</evidence>
<keyword evidence="3" id="KW-1185">Reference proteome</keyword>
<proteinExistence type="predicted"/>
<name>A0A183AD28_9TREM</name>
<dbReference type="AlphaFoldDB" id="A0A183AD28"/>
<reference evidence="4" key="1">
    <citation type="submission" date="2016-06" db="UniProtKB">
        <authorList>
            <consortium name="WormBaseParasite"/>
        </authorList>
    </citation>
    <scope>IDENTIFICATION</scope>
</reference>
<feature type="compositionally biased region" description="Low complexity" evidence="1">
    <location>
        <begin position="223"/>
        <end position="232"/>
    </location>
</feature>
<feature type="compositionally biased region" description="Basic and acidic residues" evidence="1">
    <location>
        <begin position="205"/>
        <end position="222"/>
    </location>
</feature>
<dbReference type="EMBL" id="UZAN01041704">
    <property type="protein sequence ID" value="VDP73840.1"/>
    <property type="molecule type" value="Genomic_DNA"/>
</dbReference>
<organism evidence="4">
    <name type="scientific">Echinostoma caproni</name>
    <dbReference type="NCBI Taxonomy" id="27848"/>
    <lineage>
        <taxon>Eukaryota</taxon>
        <taxon>Metazoa</taxon>
        <taxon>Spiralia</taxon>
        <taxon>Lophotrochozoa</taxon>
        <taxon>Platyhelminthes</taxon>
        <taxon>Trematoda</taxon>
        <taxon>Digenea</taxon>
        <taxon>Plagiorchiida</taxon>
        <taxon>Echinostomata</taxon>
        <taxon>Echinostomatoidea</taxon>
        <taxon>Echinostomatidae</taxon>
        <taxon>Echinostoma</taxon>
    </lineage>
</organism>